<dbReference type="Proteomes" id="UP000199081">
    <property type="component" value="Unassembled WGS sequence"/>
</dbReference>
<organism evidence="1 2">
    <name type="scientific">Alkalibacterium pelagium</name>
    <dbReference type="NCBI Taxonomy" id="426702"/>
    <lineage>
        <taxon>Bacteria</taxon>
        <taxon>Bacillati</taxon>
        <taxon>Bacillota</taxon>
        <taxon>Bacilli</taxon>
        <taxon>Lactobacillales</taxon>
        <taxon>Carnobacteriaceae</taxon>
        <taxon>Alkalibacterium</taxon>
    </lineage>
</organism>
<evidence type="ECO:0000313" key="2">
    <source>
        <dbReference type="Proteomes" id="UP000199081"/>
    </source>
</evidence>
<dbReference type="Gene3D" id="1.10.10.60">
    <property type="entry name" value="Homeodomain-like"/>
    <property type="match status" value="1"/>
</dbReference>
<name>A0A1H7HNU1_9LACT</name>
<keyword evidence="2" id="KW-1185">Reference proteome</keyword>
<reference evidence="2" key="1">
    <citation type="submission" date="2016-10" db="EMBL/GenBank/DDBJ databases">
        <authorList>
            <person name="Varghese N."/>
            <person name="Submissions S."/>
        </authorList>
    </citation>
    <scope>NUCLEOTIDE SEQUENCE [LARGE SCALE GENOMIC DNA]</scope>
    <source>
        <strain evidence="2">DSM 19183</strain>
    </source>
</reference>
<dbReference type="GO" id="GO:0003677">
    <property type="term" value="F:DNA binding"/>
    <property type="evidence" value="ECO:0007669"/>
    <property type="project" value="InterPro"/>
</dbReference>
<dbReference type="RefSeq" id="WP_091479298.1">
    <property type="nucleotide sequence ID" value="NZ_FNZU01000003.1"/>
</dbReference>
<dbReference type="SUPFAM" id="SSF46689">
    <property type="entry name" value="Homeodomain-like"/>
    <property type="match status" value="1"/>
</dbReference>
<dbReference type="EMBL" id="FNZU01000003">
    <property type="protein sequence ID" value="SEK52026.1"/>
    <property type="molecule type" value="Genomic_DNA"/>
</dbReference>
<protein>
    <submittedName>
        <fullName evidence="1">Transposase</fullName>
    </submittedName>
</protein>
<sequence length="100" mass="11998">MQNRRKRRSFSQEFKKQVVDLYHSGKSRKEIIAEYDLTPSAFDKWVTQYSSALKEQSYLNRNQTFEQSECLDKLRKEIETLKIENSILKQTVIIFSRMVD</sequence>
<accession>A0A1H7HNU1</accession>
<gene>
    <name evidence="1" type="ORF">SAMN04488099_103134</name>
</gene>
<dbReference type="Pfam" id="PF01527">
    <property type="entry name" value="HTH_Tnp_1"/>
    <property type="match status" value="1"/>
</dbReference>
<dbReference type="STRING" id="426702.SAMN04488099_103134"/>
<dbReference type="InterPro" id="IPR002514">
    <property type="entry name" value="Transposase_8"/>
</dbReference>
<evidence type="ECO:0000313" key="1">
    <source>
        <dbReference type="EMBL" id="SEK52026.1"/>
    </source>
</evidence>
<dbReference type="InterPro" id="IPR009057">
    <property type="entry name" value="Homeodomain-like_sf"/>
</dbReference>
<proteinExistence type="predicted"/>
<dbReference type="AlphaFoldDB" id="A0A1H7HNU1"/>
<dbReference type="GO" id="GO:0006313">
    <property type="term" value="P:DNA transposition"/>
    <property type="evidence" value="ECO:0007669"/>
    <property type="project" value="InterPro"/>
</dbReference>
<dbReference type="OrthoDB" id="342869at2"/>
<dbReference type="GO" id="GO:0004803">
    <property type="term" value="F:transposase activity"/>
    <property type="evidence" value="ECO:0007669"/>
    <property type="project" value="InterPro"/>
</dbReference>